<sequence>MYIVPDSEVYMLSGVPLSTQQKHTIYFSDKKTQENYFISKAKKHFAKVTYNRVNKGKCRLQATADSLYDCNYMMFQNSSFSTRWFYAFVTGIEYINNVTAEISFQIDVLQTYWFDIEVKECFVEREHSLSDNIGEHILPENVECGEYVYNGDAQIIGLGSLSTCTMVLLATTGGYIYDGVYSGYQIKAFANTETGGNNLTNFLNQYLTTPENILALYTCPTDILPVEVTDEGVNITFTGNTNPINVTGVPISNTDTINGYTPRNMKLYTYPYNFNEVRNNCGQALIQRYEFSENLTPYYNIVGNMTMPVQEVLRLDRYKSTKTTGTGRMDMTETITLDSFPLCSWNVDAFNAWVAQNAVPITINAIPSAVQTAAGMITGQSSNSALGSVQNILTSAYTASISANDVKGNYATNNALFGKGQVCFEAQRKSITAEYAKSIDKYFDAFGYACHTTKVPNVSSRPHWNYTKTVDCTIVGGAPSDDIALIESYFNRGITFWKHPNEVGNYSLDNSV</sequence>
<dbReference type="Pfam" id="PF16838">
    <property type="entry name" value="Caud_tail_N"/>
    <property type="match status" value="1"/>
</dbReference>
<protein>
    <submittedName>
        <fullName evidence="3">Major tail protein</fullName>
    </submittedName>
</protein>
<evidence type="ECO:0000259" key="2">
    <source>
        <dbReference type="Pfam" id="PF20934"/>
    </source>
</evidence>
<dbReference type="EMBL" id="BK014755">
    <property type="protein sequence ID" value="DAD74217.1"/>
    <property type="molecule type" value="Genomic_DNA"/>
</dbReference>
<dbReference type="Pfam" id="PF20934">
    <property type="entry name" value="phi29_gp9_C"/>
    <property type="match status" value="1"/>
</dbReference>
<evidence type="ECO:0000259" key="1">
    <source>
        <dbReference type="Pfam" id="PF16838"/>
    </source>
</evidence>
<feature type="domain" description="Tail knob protein gp9 N-terminal" evidence="1">
    <location>
        <begin position="9"/>
        <end position="116"/>
    </location>
</feature>
<proteinExistence type="predicted"/>
<name>A0A8S5LW08_9CAUD</name>
<organism evidence="3">
    <name type="scientific">Podoviridae sp. ctx9R1</name>
    <dbReference type="NCBI Taxonomy" id="2826589"/>
    <lineage>
        <taxon>Viruses</taxon>
        <taxon>Duplodnaviria</taxon>
        <taxon>Heunggongvirae</taxon>
        <taxon>Uroviricota</taxon>
        <taxon>Caudoviricetes</taxon>
    </lineage>
</organism>
<feature type="domain" description="Tail knob protein gp9 C-terminal" evidence="2">
    <location>
        <begin position="417"/>
        <end position="510"/>
    </location>
</feature>
<accession>A0A8S5LW08</accession>
<dbReference type="InterPro" id="IPR031772">
    <property type="entry name" value="Gp9_N"/>
</dbReference>
<reference evidence="3" key="1">
    <citation type="journal article" date="2021" name="Proc. Natl. Acad. Sci. U.S.A.">
        <title>A Catalog of Tens of Thousands of Viruses from Human Metagenomes Reveals Hidden Associations with Chronic Diseases.</title>
        <authorList>
            <person name="Tisza M.J."/>
            <person name="Buck C.B."/>
        </authorList>
    </citation>
    <scope>NUCLEOTIDE SEQUENCE</scope>
    <source>
        <strain evidence="3">Ctx9R1</strain>
    </source>
</reference>
<dbReference type="InterPro" id="IPR048710">
    <property type="entry name" value="Gp9_C"/>
</dbReference>
<evidence type="ECO:0000313" key="3">
    <source>
        <dbReference type="EMBL" id="DAD74217.1"/>
    </source>
</evidence>